<accession>A0A918C1N0</accession>
<dbReference type="AlphaFoldDB" id="A0A918C1N0"/>
<reference evidence="2" key="1">
    <citation type="journal article" date="2014" name="Int. J. Syst. Evol. Microbiol.">
        <title>Complete genome sequence of Corynebacterium casei LMG S-19264T (=DSM 44701T), isolated from a smear-ripened cheese.</title>
        <authorList>
            <consortium name="US DOE Joint Genome Institute (JGI-PGF)"/>
            <person name="Walter F."/>
            <person name="Albersmeier A."/>
            <person name="Kalinowski J."/>
            <person name="Ruckert C."/>
        </authorList>
    </citation>
    <scope>NUCLEOTIDE SEQUENCE</scope>
    <source>
        <strain evidence="2">JCM 31311</strain>
    </source>
</reference>
<dbReference type="EMBL" id="BMQL01000004">
    <property type="protein sequence ID" value="GGR01140.1"/>
    <property type="molecule type" value="Genomic_DNA"/>
</dbReference>
<keyword evidence="1" id="KW-0732">Signal</keyword>
<gene>
    <name evidence="2" type="ORF">GCM10008957_12580</name>
</gene>
<evidence type="ECO:0000313" key="2">
    <source>
        <dbReference type="EMBL" id="GGR01140.1"/>
    </source>
</evidence>
<reference evidence="2" key="2">
    <citation type="submission" date="2020-09" db="EMBL/GenBank/DDBJ databases">
        <authorList>
            <person name="Sun Q."/>
            <person name="Ohkuma M."/>
        </authorList>
    </citation>
    <scope>NUCLEOTIDE SEQUENCE</scope>
    <source>
        <strain evidence="2">JCM 31311</strain>
    </source>
</reference>
<evidence type="ECO:0008006" key="4">
    <source>
        <dbReference type="Google" id="ProtNLM"/>
    </source>
</evidence>
<name>A0A918C1N0_9DEIO</name>
<organism evidence="2 3">
    <name type="scientific">Deinococcus ruber</name>
    <dbReference type="NCBI Taxonomy" id="1848197"/>
    <lineage>
        <taxon>Bacteria</taxon>
        <taxon>Thermotogati</taxon>
        <taxon>Deinococcota</taxon>
        <taxon>Deinococci</taxon>
        <taxon>Deinococcales</taxon>
        <taxon>Deinococcaceae</taxon>
        <taxon>Deinococcus</taxon>
    </lineage>
</organism>
<feature type="signal peptide" evidence="1">
    <location>
        <begin position="1"/>
        <end position="19"/>
    </location>
</feature>
<dbReference type="PANTHER" id="PTHR38075">
    <property type="entry name" value="DUF4139 DOMAIN-CONTAINING PROTEIN"/>
    <property type="match status" value="1"/>
</dbReference>
<dbReference type="RefSeq" id="WP_189088655.1">
    <property type="nucleotide sequence ID" value="NZ_BMQL01000004.1"/>
</dbReference>
<protein>
    <recommendedName>
        <fullName evidence="4">DUF4139 domain-containing protein</fullName>
    </recommendedName>
</protein>
<dbReference type="PANTHER" id="PTHR38075:SF1">
    <property type="entry name" value="DUF4139 DOMAIN-CONTAINING PROTEIN"/>
    <property type="match status" value="1"/>
</dbReference>
<evidence type="ECO:0000313" key="3">
    <source>
        <dbReference type="Proteomes" id="UP000603865"/>
    </source>
</evidence>
<keyword evidence="3" id="KW-1185">Reference proteome</keyword>
<sequence>MKSALIALTAAALLGTARAADLRIYSSFSEVREGVTATSQNFTLTLPQDVWQNMIPGTLDLDGLSFTSAVQAQQDNWLKSLEGQQVTLREDGHETLVTLVRASDLLIKDASGHYRNVSYSQLSFSVLPPKNPTSSSQSVTYALNKAGSGTLSYLTRGVTWAPRYTLKASGSSAVLSALADIHNNTAQDYNVSATELFAGDVDIQGGAQPYARADVAMTAAAPAPMMGKVGTLGTINGLYRYGLDTAYTLQANSTITLPFLTPALTSFERYAALDTYFNTQGSSGVLNRSYRLKADQNLPGGQLTVREDGRISGQTTLDETAKGEAVEFTLGRDPDVRYTRSVQTVTTTKNGGTYKVTYTFDSSKDRAVRAEVTERVGARKVVLDGVSTANQGVAALRVDIPAKGKATKTFTVTIDNTGN</sequence>
<proteinExistence type="predicted"/>
<evidence type="ECO:0000256" key="1">
    <source>
        <dbReference type="SAM" id="SignalP"/>
    </source>
</evidence>
<feature type="chain" id="PRO_5036719200" description="DUF4139 domain-containing protein" evidence="1">
    <location>
        <begin position="20"/>
        <end position="419"/>
    </location>
</feature>
<dbReference type="Proteomes" id="UP000603865">
    <property type="component" value="Unassembled WGS sequence"/>
</dbReference>
<comment type="caution">
    <text evidence="2">The sequence shown here is derived from an EMBL/GenBank/DDBJ whole genome shotgun (WGS) entry which is preliminary data.</text>
</comment>